<dbReference type="EMBL" id="CALNXK010000003">
    <property type="protein sequence ID" value="CAH3034712.1"/>
    <property type="molecule type" value="Genomic_DNA"/>
</dbReference>
<evidence type="ECO:0000256" key="2">
    <source>
        <dbReference type="SAM" id="Coils"/>
    </source>
</evidence>
<organism evidence="5 6">
    <name type="scientific">Porites lobata</name>
    <dbReference type="NCBI Taxonomy" id="104759"/>
    <lineage>
        <taxon>Eukaryota</taxon>
        <taxon>Metazoa</taxon>
        <taxon>Cnidaria</taxon>
        <taxon>Anthozoa</taxon>
        <taxon>Hexacorallia</taxon>
        <taxon>Scleractinia</taxon>
        <taxon>Fungiina</taxon>
        <taxon>Poritidae</taxon>
        <taxon>Porites</taxon>
    </lineage>
</organism>
<dbReference type="InterPro" id="IPR040133">
    <property type="entry name" value="SNCAIP"/>
</dbReference>
<feature type="region of interest" description="Disordered" evidence="3">
    <location>
        <begin position="431"/>
        <end position="490"/>
    </location>
</feature>
<feature type="compositionally biased region" description="Polar residues" evidence="3">
    <location>
        <begin position="746"/>
        <end position="755"/>
    </location>
</feature>
<name>A0ABN8MY37_9CNID</name>
<dbReference type="InterPro" id="IPR042089">
    <property type="entry name" value="Peptidase_M13_dom_2"/>
</dbReference>
<sequence length="1088" mass="121885">MTQMLKAYKGNKAGKSTNASSHSNRESYGIENSPHRSGKQRDLILTNILEEGSTVDEPRSFEQDERYLDECLKVLDGNPESLQVECDLEEYDFDDYNSVASTASLLNIPSELRQENVITRNHSYLPTNQNAAFLVSPPNGTVKEDAVINGSENSPFHMREKLMRMSKMQASISKVNNWSKFGLSGAPSKDEWRDVFLDAAQDGDLKKMQEAYSKLGGTSELTIRFTDSDANTALHRAAEADNLPCLQWLVRQLPNDCLRNIINHENLTPLAAALKNGSVQCAQWLLEDTSAADEMAEVTSRFALFHLTIQNGQDDCLKCLLAYVKDKYLELGVTDSSGVTLAHVAAREGHLTCIQTLVDHDIDVTIPDKDGRSPADYAYSAGQTGCARYLVMEESCWLLSVRIAKLHKELKDCKEENKELRQRLEVLESRARSGIPDRPEAVGGDQSDTSSTGVTKYDDRLSTTVTDSPRSDRSRASGSPDGESPKGFGHERSAYQYHFNGSDHNFENRTPPSRLSGHAISTVNKESEVKSARHFEALKKQRGLGARGSIDSTGSGSSSPMLSLPDTHSDMQQVMAKQIAANTRRLVMSKHAQKVEESPLIRIKPITDRSDVVPVEEPRKVPSLQVIQRDIFYSPSSSRSHSPARTDSTSGSRPTSGTPGKLNEVNKMKTNRAKQEKGTAREDRVGTPSRLRSLANRRKLSPFSSDSTLSSESDEELHGQRSNGPRYRRGFNSANRTKENSEKAAISSTNGPEQLSSREIRTKKTVSWNESLKANSPTNLNERNPDERPRVPPKPPVRTVSLDNGFVSANAGVVRTTLRDKDTVRKEPLDTHRLRYLQVSRKPPHHGVNENVDKVVVPSLIVQQPVDSPSGPSGINSLYSFDGYQQDDRPCIFLAKEVKKKQQQTVKGRPPPSGITQKEYCYTAECLRIAADFTRNLNRSVNPCDNFYQYSCGSWIRDHPIPPSRTMYDAFIVLDEQNFLKLRDILEEDDNLPSKHAVKRAKRYFKDCMNEEQVENTAQQSIEQFMAKYGSWALNNQTWNSTNWKWSNVLLAMTLDLEETPLFGTYRDINPKESSRHILRVSKLFCSR</sequence>
<comment type="caution">
    <text evidence="5">The sequence shown here is derived from an EMBL/GenBank/DDBJ whole genome shotgun (WGS) entry which is preliminary data.</text>
</comment>
<feature type="domain" description="Peptidase M13 N-terminal" evidence="4">
    <location>
        <begin position="943"/>
        <end position="1082"/>
    </location>
</feature>
<keyword evidence="6" id="KW-1185">Reference proteome</keyword>
<keyword evidence="2" id="KW-0175">Coiled coil</keyword>
<dbReference type="InterPro" id="IPR002110">
    <property type="entry name" value="Ankyrin_rpt"/>
</dbReference>
<proteinExistence type="predicted"/>
<dbReference type="SMART" id="SM00248">
    <property type="entry name" value="ANK"/>
    <property type="match status" value="5"/>
</dbReference>
<dbReference type="InterPro" id="IPR036770">
    <property type="entry name" value="Ankyrin_rpt-contain_sf"/>
</dbReference>
<dbReference type="Gene3D" id="1.25.40.20">
    <property type="entry name" value="Ankyrin repeat-containing domain"/>
    <property type="match status" value="2"/>
</dbReference>
<dbReference type="PANTHER" id="PTHR22882:SF3">
    <property type="entry name" value="SYNPHILIN-1"/>
    <property type="match status" value="1"/>
</dbReference>
<dbReference type="PANTHER" id="PTHR22882">
    <property type="entry name" value="SYNPHILIN-1"/>
    <property type="match status" value="1"/>
</dbReference>
<keyword evidence="1" id="KW-0040">ANK repeat</keyword>
<feature type="coiled-coil region" evidence="2">
    <location>
        <begin position="403"/>
        <end position="430"/>
    </location>
</feature>
<dbReference type="SUPFAM" id="SSF48403">
    <property type="entry name" value="Ankyrin repeat"/>
    <property type="match status" value="1"/>
</dbReference>
<accession>A0ABN8MY37</accession>
<dbReference type="PROSITE" id="PS51885">
    <property type="entry name" value="NEPRILYSIN"/>
    <property type="match status" value="1"/>
</dbReference>
<dbReference type="Proteomes" id="UP001159405">
    <property type="component" value="Unassembled WGS sequence"/>
</dbReference>
<evidence type="ECO:0000313" key="5">
    <source>
        <dbReference type="EMBL" id="CAH3034712.1"/>
    </source>
</evidence>
<dbReference type="PROSITE" id="PS50297">
    <property type="entry name" value="ANK_REP_REGION"/>
    <property type="match status" value="1"/>
</dbReference>
<dbReference type="Gene3D" id="1.10.1380.10">
    <property type="entry name" value="Neutral endopeptidase , domain2"/>
    <property type="match status" value="1"/>
</dbReference>
<reference evidence="5 6" key="1">
    <citation type="submission" date="2022-05" db="EMBL/GenBank/DDBJ databases">
        <authorList>
            <consortium name="Genoscope - CEA"/>
            <person name="William W."/>
        </authorList>
    </citation>
    <scope>NUCLEOTIDE SEQUENCE [LARGE SCALE GENOMIC DNA]</scope>
</reference>
<dbReference type="InterPro" id="IPR008753">
    <property type="entry name" value="Peptidase_M13_N"/>
</dbReference>
<feature type="region of interest" description="Disordered" evidence="3">
    <location>
        <begin position="539"/>
        <end position="566"/>
    </location>
</feature>
<feature type="compositionally biased region" description="Low complexity" evidence="3">
    <location>
        <begin position="548"/>
        <end position="563"/>
    </location>
</feature>
<evidence type="ECO:0000256" key="1">
    <source>
        <dbReference type="PROSITE-ProRule" id="PRU00023"/>
    </source>
</evidence>
<feature type="compositionally biased region" description="Low complexity" evidence="3">
    <location>
        <begin position="634"/>
        <end position="660"/>
    </location>
</feature>
<dbReference type="InterPro" id="IPR000718">
    <property type="entry name" value="Peptidase_M13"/>
</dbReference>
<gene>
    <name evidence="5" type="ORF">PLOB_00025204</name>
</gene>
<feature type="compositionally biased region" description="Low complexity" evidence="3">
    <location>
        <begin position="701"/>
        <end position="711"/>
    </location>
</feature>
<dbReference type="PROSITE" id="PS50088">
    <property type="entry name" value="ANK_REPEAT"/>
    <property type="match status" value="1"/>
</dbReference>
<dbReference type="SUPFAM" id="SSF55486">
    <property type="entry name" value="Metalloproteases ('zincins'), catalytic domain"/>
    <property type="match status" value="1"/>
</dbReference>
<dbReference type="Pfam" id="PF05649">
    <property type="entry name" value="Peptidase_M13_N"/>
    <property type="match status" value="1"/>
</dbReference>
<feature type="region of interest" description="Disordered" evidence="3">
    <location>
        <begin position="632"/>
        <end position="797"/>
    </location>
</feature>
<evidence type="ECO:0000313" key="6">
    <source>
        <dbReference type="Proteomes" id="UP001159405"/>
    </source>
</evidence>
<feature type="compositionally biased region" description="Basic and acidic residues" evidence="3">
    <location>
        <begin position="673"/>
        <end position="685"/>
    </location>
</feature>
<feature type="compositionally biased region" description="Polar residues" evidence="3">
    <location>
        <begin position="765"/>
        <end position="782"/>
    </location>
</feature>
<protein>
    <recommendedName>
        <fullName evidence="4">Peptidase M13 N-terminal domain-containing protein</fullName>
    </recommendedName>
</protein>
<feature type="region of interest" description="Disordered" evidence="3">
    <location>
        <begin position="1"/>
        <end position="40"/>
    </location>
</feature>
<feature type="repeat" description="ANK" evidence="1">
    <location>
        <begin position="337"/>
        <end position="369"/>
    </location>
</feature>
<feature type="compositionally biased region" description="Basic and acidic residues" evidence="3">
    <location>
        <begin position="431"/>
        <end position="440"/>
    </location>
</feature>
<dbReference type="Pfam" id="PF12796">
    <property type="entry name" value="Ank_2"/>
    <property type="match status" value="2"/>
</dbReference>
<dbReference type="Gene3D" id="3.40.390.10">
    <property type="entry name" value="Collagenase (Catalytic Domain)"/>
    <property type="match status" value="1"/>
</dbReference>
<dbReference type="InterPro" id="IPR024079">
    <property type="entry name" value="MetalloPept_cat_dom_sf"/>
</dbReference>
<evidence type="ECO:0000259" key="4">
    <source>
        <dbReference type="Pfam" id="PF05649"/>
    </source>
</evidence>
<evidence type="ECO:0000256" key="3">
    <source>
        <dbReference type="SAM" id="MobiDB-lite"/>
    </source>
</evidence>